<dbReference type="HOGENOM" id="CLU_012893_0_1_9"/>
<dbReference type="PANTHER" id="PTHR43823:SF3">
    <property type="entry name" value="MULTIDRUG EXPORT PROTEIN MEPA"/>
    <property type="match status" value="1"/>
</dbReference>
<dbReference type="PIRSF" id="PIRSF006603">
    <property type="entry name" value="DinF"/>
    <property type="match status" value="1"/>
</dbReference>
<feature type="transmembrane region" description="Helical" evidence="10">
    <location>
        <begin position="209"/>
        <end position="228"/>
    </location>
</feature>
<dbReference type="InterPro" id="IPR045070">
    <property type="entry name" value="MATE_MepA-like"/>
</dbReference>
<evidence type="ECO:0000313" key="12">
    <source>
        <dbReference type="Proteomes" id="UP000003438"/>
    </source>
</evidence>
<comment type="caution">
    <text evidence="11">The sequence shown here is derived from an EMBL/GenBank/DDBJ whole genome shotgun (WGS) entry which is preliminary data.</text>
</comment>
<dbReference type="STRING" id="411471.SUBVAR_04833"/>
<evidence type="ECO:0000256" key="5">
    <source>
        <dbReference type="ARBA" id="ARBA00022475"/>
    </source>
</evidence>
<keyword evidence="4" id="KW-0813">Transport</keyword>
<evidence type="ECO:0000256" key="3">
    <source>
        <dbReference type="ARBA" id="ARBA00022106"/>
    </source>
</evidence>
<feature type="transmembrane region" description="Helical" evidence="10">
    <location>
        <begin position="28"/>
        <end position="49"/>
    </location>
</feature>
<evidence type="ECO:0000256" key="6">
    <source>
        <dbReference type="ARBA" id="ARBA00022692"/>
    </source>
</evidence>
<dbReference type="InterPro" id="IPR002528">
    <property type="entry name" value="MATE_fam"/>
</dbReference>
<keyword evidence="6 10" id="KW-0812">Transmembrane</keyword>
<evidence type="ECO:0000313" key="11">
    <source>
        <dbReference type="EMBL" id="EFB76465.1"/>
    </source>
</evidence>
<dbReference type="InterPro" id="IPR051327">
    <property type="entry name" value="MATE_MepA_subfamily"/>
</dbReference>
<feature type="transmembrane region" description="Helical" evidence="10">
    <location>
        <begin position="105"/>
        <end position="129"/>
    </location>
</feature>
<comment type="subcellular location">
    <subcellularLocation>
        <location evidence="1">Cell membrane</location>
        <topology evidence="1">Multi-pass membrane protein</topology>
    </subcellularLocation>
</comment>
<dbReference type="GO" id="GO:0015297">
    <property type="term" value="F:antiporter activity"/>
    <property type="evidence" value="ECO:0007669"/>
    <property type="project" value="InterPro"/>
</dbReference>
<dbReference type="CDD" id="cd13143">
    <property type="entry name" value="MATE_MepA_like"/>
    <property type="match status" value="1"/>
</dbReference>
<keyword evidence="8 10" id="KW-0472">Membrane</keyword>
<feature type="transmembrane region" description="Helical" evidence="10">
    <location>
        <begin position="400"/>
        <end position="423"/>
    </location>
</feature>
<feature type="transmembrane region" description="Helical" evidence="10">
    <location>
        <begin position="149"/>
        <end position="170"/>
    </location>
</feature>
<evidence type="ECO:0000256" key="1">
    <source>
        <dbReference type="ARBA" id="ARBA00004651"/>
    </source>
</evidence>
<dbReference type="InterPro" id="IPR048279">
    <property type="entry name" value="MdtK-like"/>
</dbReference>
<feature type="transmembrane region" description="Helical" evidence="10">
    <location>
        <begin position="429"/>
        <end position="447"/>
    </location>
</feature>
<dbReference type="EMBL" id="ACBY02000020">
    <property type="protein sequence ID" value="EFB76465.1"/>
    <property type="molecule type" value="Genomic_DNA"/>
</dbReference>
<evidence type="ECO:0000256" key="7">
    <source>
        <dbReference type="ARBA" id="ARBA00022989"/>
    </source>
</evidence>
<feature type="transmembrane region" description="Helical" evidence="10">
    <location>
        <begin position="182"/>
        <end position="203"/>
    </location>
</feature>
<dbReference type="GO" id="GO:0046677">
    <property type="term" value="P:response to antibiotic"/>
    <property type="evidence" value="ECO:0007669"/>
    <property type="project" value="UniProtKB-KW"/>
</dbReference>
<evidence type="ECO:0000256" key="10">
    <source>
        <dbReference type="SAM" id="Phobius"/>
    </source>
</evidence>
<sequence length="457" mass="49297">MEYNDPVQKKRGICVENEIFQETNVAKAYMKLSVPLVCSMVVTLIYNLADTFFVAQTNDTNIVAGVSLGMPVFTLLMAMGNIFGQGGSSLVSRLLGQQEEEGVRCVSSFCFYITILVGIVIGAFMLLFRLPLLAMIGASPETFSHASDYFVYLAIGAPIIMLSFIHSNLLRSEGMSKESMAGTILGAVVNIILDPIFISVWGWGAGGAAIATVIGYLTSDLFFAVVVLRKSRVLSVAIGKSKVSHGVVFQILKIGVPAAIVNLMQSASVVLMNQFLLPYGNQKIAAMGIVLKISMIALLLLTGFAFGGQPLFGYYYGAGDKARLSALFRFCVRFIGLVAILLTAGIYAAAPLLMRCFMDSEGIVADGTVMLRWQVLTMLFVGLILLMTILFQAMGKATGAFILSISRQGVLFLLVLMVAYHLAGYDGVVVSQAISDCLTAIIAFGLFQTQLRKEFRA</sequence>
<dbReference type="GO" id="GO:0042910">
    <property type="term" value="F:xenobiotic transmembrane transporter activity"/>
    <property type="evidence" value="ECO:0007669"/>
    <property type="project" value="InterPro"/>
</dbReference>
<keyword evidence="7 10" id="KW-1133">Transmembrane helix</keyword>
<dbReference type="OrthoDB" id="9811110at2"/>
<feature type="transmembrane region" description="Helical" evidence="10">
    <location>
        <begin position="61"/>
        <end position="84"/>
    </location>
</feature>
<dbReference type="Proteomes" id="UP000003438">
    <property type="component" value="Unassembled WGS sequence"/>
</dbReference>
<evidence type="ECO:0000256" key="9">
    <source>
        <dbReference type="ARBA" id="ARBA00023251"/>
    </source>
</evidence>
<evidence type="ECO:0000256" key="8">
    <source>
        <dbReference type="ARBA" id="ARBA00023136"/>
    </source>
</evidence>
<organism evidence="11 12">
    <name type="scientific">Subdoligranulum variabile DSM 15176</name>
    <dbReference type="NCBI Taxonomy" id="411471"/>
    <lineage>
        <taxon>Bacteria</taxon>
        <taxon>Bacillati</taxon>
        <taxon>Bacillota</taxon>
        <taxon>Clostridia</taxon>
        <taxon>Eubacteriales</taxon>
        <taxon>Oscillospiraceae</taxon>
        <taxon>Subdoligranulum</taxon>
    </lineage>
</organism>
<dbReference type="Pfam" id="PF01554">
    <property type="entry name" value="MatE"/>
    <property type="match status" value="2"/>
</dbReference>
<dbReference type="GO" id="GO:0005886">
    <property type="term" value="C:plasma membrane"/>
    <property type="evidence" value="ECO:0007669"/>
    <property type="project" value="UniProtKB-SubCell"/>
</dbReference>
<accession>D1PKF7</accession>
<dbReference type="PANTHER" id="PTHR43823">
    <property type="entry name" value="SPORULATION PROTEIN YKVU"/>
    <property type="match status" value="1"/>
</dbReference>
<evidence type="ECO:0000256" key="4">
    <source>
        <dbReference type="ARBA" id="ARBA00022448"/>
    </source>
</evidence>
<name>D1PKF7_9FIRM</name>
<feature type="transmembrane region" description="Helical" evidence="10">
    <location>
        <begin position="284"/>
        <end position="306"/>
    </location>
</feature>
<protein>
    <recommendedName>
        <fullName evidence="3">Multidrug export protein MepA</fullName>
    </recommendedName>
</protein>
<keyword evidence="12" id="KW-1185">Reference proteome</keyword>
<keyword evidence="9" id="KW-0046">Antibiotic resistance</keyword>
<dbReference type="AlphaFoldDB" id="D1PKF7"/>
<gene>
    <name evidence="11" type="ORF">SUBVAR_04833</name>
</gene>
<reference evidence="11" key="1">
    <citation type="submission" date="2009-12" db="EMBL/GenBank/DDBJ databases">
        <authorList>
            <person name="Weinstock G."/>
            <person name="Sodergren E."/>
            <person name="Clifton S."/>
            <person name="Fulton L."/>
            <person name="Fulton B."/>
            <person name="Courtney L."/>
            <person name="Fronick C."/>
            <person name="Harrison M."/>
            <person name="Strong C."/>
            <person name="Farmer C."/>
            <person name="Delahaunty K."/>
            <person name="Markovic C."/>
            <person name="Hall O."/>
            <person name="Minx P."/>
            <person name="Tomlinson C."/>
            <person name="Mitreva M."/>
            <person name="Nelson J."/>
            <person name="Hou S."/>
            <person name="Wollam A."/>
            <person name="Pepin K.H."/>
            <person name="Johnson M."/>
            <person name="Bhonagiri V."/>
            <person name="Nash W.E."/>
            <person name="Warren W."/>
            <person name="Chinwalla A."/>
            <person name="Mardis E.R."/>
            <person name="Wilson R.K."/>
        </authorList>
    </citation>
    <scope>NUCLEOTIDE SEQUENCE [LARGE SCALE GENOMIC DNA]</scope>
    <source>
        <strain evidence="11">DSM 15176</strain>
    </source>
</reference>
<dbReference type="NCBIfam" id="TIGR00797">
    <property type="entry name" value="matE"/>
    <property type="match status" value="1"/>
</dbReference>
<evidence type="ECO:0000256" key="2">
    <source>
        <dbReference type="ARBA" id="ARBA00008417"/>
    </source>
</evidence>
<comment type="similarity">
    <text evidence="2">Belongs to the multi antimicrobial extrusion (MATE) (TC 2.A.66.1) family. MepA subfamily.</text>
</comment>
<keyword evidence="5" id="KW-1003">Cell membrane</keyword>
<feature type="transmembrane region" description="Helical" evidence="10">
    <location>
        <begin position="248"/>
        <end position="272"/>
    </location>
</feature>
<feature type="transmembrane region" description="Helical" evidence="10">
    <location>
        <begin position="370"/>
        <end position="393"/>
    </location>
</feature>
<feature type="transmembrane region" description="Helical" evidence="10">
    <location>
        <begin position="327"/>
        <end position="350"/>
    </location>
</feature>
<dbReference type="eggNOG" id="COG0534">
    <property type="taxonomic scope" value="Bacteria"/>
</dbReference>
<proteinExistence type="inferred from homology"/>